<evidence type="ECO:0000256" key="5">
    <source>
        <dbReference type="ARBA" id="ARBA00022989"/>
    </source>
</evidence>
<evidence type="ECO:0000313" key="9">
    <source>
        <dbReference type="EMBL" id="EAQ13927.1"/>
    </source>
</evidence>
<dbReference type="AlphaFoldDB" id="A3VCQ9"/>
<keyword evidence="6 7" id="KW-0472">Membrane</keyword>
<comment type="similarity">
    <text evidence="7">Belongs to the binding-protein-dependent transport system permease family.</text>
</comment>
<dbReference type="Pfam" id="PF00528">
    <property type="entry name" value="BPD_transp_1"/>
    <property type="match status" value="1"/>
</dbReference>
<evidence type="ECO:0000256" key="2">
    <source>
        <dbReference type="ARBA" id="ARBA00022448"/>
    </source>
</evidence>
<feature type="domain" description="ABC transmembrane type-1" evidence="8">
    <location>
        <begin position="74"/>
        <end position="254"/>
    </location>
</feature>
<comment type="caution">
    <text evidence="9">The sequence shown here is derived from an EMBL/GenBank/DDBJ whole genome shotgun (WGS) entry which is preliminary data.</text>
</comment>
<evidence type="ECO:0000256" key="1">
    <source>
        <dbReference type="ARBA" id="ARBA00004651"/>
    </source>
</evidence>
<feature type="transmembrane region" description="Helical" evidence="7">
    <location>
        <begin position="181"/>
        <end position="211"/>
    </location>
</feature>
<gene>
    <name evidence="9" type="ORF">RB2654_12679</name>
</gene>
<dbReference type="PANTHER" id="PTHR30151">
    <property type="entry name" value="ALKANE SULFONATE ABC TRANSPORTER-RELATED, MEMBRANE SUBUNIT"/>
    <property type="match status" value="1"/>
</dbReference>
<dbReference type="RefSeq" id="WP_008332185.1">
    <property type="nucleotide sequence ID" value="NZ_CH902578.1"/>
</dbReference>
<dbReference type="GO" id="GO:0005886">
    <property type="term" value="C:plasma membrane"/>
    <property type="evidence" value="ECO:0007669"/>
    <property type="project" value="UniProtKB-SubCell"/>
</dbReference>
<dbReference type="STRING" id="314271.RB2654_12679"/>
<name>A3VCQ9_9RHOB</name>
<evidence type="ECO:0000256" key="4">
    <source>
        <dbReference type="ARBA" id="ARBA00022692"/>
    </source>
</evidence>
<sequence length="270" mass="29347">MATIETIDVSRAPRKGTRRVLGMPIGLISPIVLLGLWEIAARTGAVNVTFFPAPSTILATGFAQAQTAQFWGDLGISLQRIAVGLVMGAVPGVLVGLAMGLFRPVREALNPLIAALFPIPKIALLPLLLLIFGIGETSKYVTIAINVFFLMTINTFAGVVSTPKIYFEVARNLKASRLKTYLTVALPGALPGIFTGLRICMGTALILLVAVEFSTADSGVGYRIWWAWTVFWVDTMYVGFLVIAILGLGFSYAVDFLERLVIPWHRKHER</sequence>
<dbReference type="PROSITE" id="PS50928">
    <property type="entry name" value="ABC_TM1"/>
    <property type="match status" value="1"/>
</dbReference>
<dbReference type="InterPro" id="IPR035906">
    <property type="entry name" value="MetI-like_sf"/>
</dbReference>
<dbReference type="EMBL" id="AAMT01000003">
    <property type="protein sequence ID" value="EAQ13927.1"/>
    <property type="molecule type" value="Genomic_DNA"/>
</dbReference>
<feature type="transmembrane region" description="Helical" evidence="7">
    <location>
        <begin position="114"/>
        <end position="134"/>
    </location>
</feature>
<evidence type="ECO:0000256" key="6">
    <source>
        <dbReference type="ARBA" id="ARBA00023136"/>
    </source>
</evidence>
<proteinExistence type="inferred from homology"/>
<dbReference type="HOGENOM" id="CLU_046113_1_3_5"/>
<dbReference type="Proteomes" id="UP000002931">
    <property type="component" value="Unassembled WGS sequence"/>
</dbReference>
<feature type="transmembrane region" description="Helical" evidence="7">
    <location>
        <begin position="20"/>
        <end position="40"/>
    </location>
</feature>
<organism evidence="9 10">
    <name type="scientific">Maritimibacter alkaliphilus HTCC2654</name>
    <dbReference type="NCBI Taxonomy" id="314271"/>
    <lineage>
        <taxon>Bacteria</taxon>
        <taxon>Pseudomonadati</taxon>
        <taxon>Pseudomonadota</taxon>
        <taxon>Alphaproteobacteria</taxon>
        <taxon>Rhodobacterales</taxon>
        <taxon>Roseobacteraceae</taxon>
        <taxon>Maritimibacter</taxon>
    </lineage>
</organism>
<dbReference type="Gene3D" id="1.10.3720.10">
    <property type="entry name" value="MetI-like"/>
    <property type="match status" value="1"/>
</dbReference>
<feature type="transmembrane region" description="Helical" evidence="7">
    <location>
        <begin position="140"/>
        <end position="160"/>
    </location>
</feature>
<evidence type="ECO:0000256" key="7">
    <source>
        <dbReference type="RuleBase" id="RU363032"/>
    </source>
</evidence>
<dbReference type="InterPro" id="IPR000515">
    <property type="entry name" value="MetI-like"/>
</dbReference>
<feature type="transmembrane region" description="Helical" evidence="7">
    <location>
        <begin position="81"/>
        <end position="102"/>
    </location>
</feature>
<comment type="subcellular location">
    <subcellularLocation>
        <location evidence="1 7">Cell membrane</location>
        <topology evidence="1 7">Multi-pass membrane protein</topology>
    </subcellularLocation>
</comment>
<evidence type="ECO:0000313" key="10">
    <source>
        <dbReference type="Proteomes" id="UP000002931"/>
    </source>
</evidence>
<keyword evidence="5 7" id="KW-1133">Transmembrane helix</keyword>
<keyword evidence="2 7" id="KW-0813">Transport</keyword>
<accession>A3VCQ9</accession>
<dbReference type="OrthoDB" id="9796361at2"/>
<protein>
    <submittedName>
        <fullName evidence="9">Putative taurine transport system permease protein</fullName>
    </submittedName>
</protein>
<dbReference type="CDD" id="cd06261">
    <property type="entry name" value="TM_PBP2"/>
    <property type="match status" value="1"/>
</dbReference>
<evidence type="ECO:0000256" key="3">
    <source>
        <dbReference type="ARBA" id="ARBA00022475"/>
    </source>
</evidence>
<dbReference type="eggNOG" id="COG0600">
    <property type="taxonomic scope" value="Bacteria"/>
</dbReference>
<keyword evidence="10" id="KW-1185">Reference proteome</keyword>
<dbReference type="PANTHER" id="PTHR30151:SF0">
    <property type="entry name" value="ABC TRANSPORTER PERMEASE PROTEIN MJ0413-RELATED"/>
    <property type="match status" value="1"/>
</dbReference>
<evidence type="ECO:0000259" key="8">
    <source>
        <dbReference type="PROSITE" id="PS50928"/>
    </source>
</evidence>
<dbReference type="SUPFAM" id="SSF161098">
    <property type="entry name" value="MetI-like"/>
    <property type="match status" value="1"/>
</dbReference>
<keyword evidence="4 7" id="KW-0812">Transmembrane</keyword>
<dbReference type="GO" id="GO:0055085">
    <property type="term" value="P:transmembrane transport"/>
    <property type="evidence" value="ECO:0007669"/>
    <property type="project" value="InterPro"/>
</dbReference>
<feature type="transmembrane region" description="Helical" evidence="7">
    <location>
        <begin position="231"/>
        <end position="257"/>
    </location>
</feature>
<keyword evidence="3" id="KW-1003">Cell membrane</keyword>
<reference evidence="9 10" key="1">
    <citation type="journal article" date="2010" name="J. Bacteriol.">
        <title>Genome sequences of Pelagibaca bermudensis HTCC2601T and Maritimibacter alkaliphilus HTCC2654T, the type strains of two marine Roseobacter genera.</title>
        <authorList>
            <person name="Thrash J.C."/>
            <person name="Cho J.C."/>
            <person name="Ferriera S."/>
            <person name="Johnson J."/>
            <person name="Vergin K.L."/>
            <person name="Giovannoni S.J."/>
        </authorList>
    </citation>
    <scope>NUCLEOTIDE SEQUENCE [LARGE SCALE GENOMIC DNA]</scope>
    <source>
        <strain evidence="9 10">HTCC2654</strain>
    </source>
</reference>